<comment type="similarity">
    <text evidence="2">Belongs to the CPA3 antiporters (TC 2.A.63) subunit E family.</text>
</comment>
<protein>
    <submittedName>
        <fullName evidence="9">Multicomponent Na+:H+ antiporter subunit E</fullName>
    </submittedName>
</protein>
<evidence type="ECO:0000256" key="7">
    <source>
        <dbReference type="ARBA" id="ARBA00023136"/>
    </source>
</evidence>
<evidence type="ECO:0000256" key="4">
    <source>
        <dbReference type="ARBA" id="ARBA00022475"/>
    </source>
</evidence>
<keyword evidence="4" id="KW-1003">Cell membrane</keyword>
<keyword evidence="6 8" id="KW-1133">Transmembrane helix</keyword>
<dbReference type="PIRSF" id="PIRSF019239">
    <property type="entry name" value="MrpE"/>
    <property type="match status" value="1"/>
</dbReference>
<dbReference type="PANTHER" id="PTHR34584:SF1">
    <property type="entry name" value="NA(+)_H(+) ANTIPORTER SUBUNIT E1"/>
    <property type="match status" value="1"/>
</dbReference>
<evidence type="ECO:0000313" key="10">
    <source>
        <dbReference type="Proteomes" id="UP000183255"/>
    </source>
</evidence>
<evidence type="ECO:0000256" key="8">
    <source>
        <dbReference type="SAM" id="Phobius"/>
    </source>
</evidence>
<evidence type="ECO:0000256" key="3">
    <source>
        <dbReference type="ARBA" id="ARBA00022449"/>
    </source>
</evidence>
<gene>
    <name evidence="9" type="ORF">SAMN05421804_10461</name>
</gene>
<dbReference type="GO" id="GO:0015297">
    <property type="term" value="F:antiporter activity"/>
    <property type="evidence" value="ECO:0007669"/>
    <property type="project" value="UniProtKB-KW"/>
</dbReference>
<dbReference type="AlphaFoldDB" id="A0A1G8N120"/>
<dbReference type="InterPro" id="IPR002758">
    <property type="entry name" value="Cation_antiport_E"/>
</dbReference>
<sequence length="169" mass="19049">MEKKNKISLKNYCFMYILFILFWIVIDGKLTVESVLIGSIAAFAVMILNKDLFFNETEGGPLTFKYILRYTVMIGVLLVEIVKANIAVAKIVLSKDMPIEPMFIKIPASPKKKLHKMIYGNLITLTPGTLTVDEEQGEFVIHAIDRSAAEGLKGNTLEKHVLDLEREES</sequence>
<dbReference type="Proteomes" id="UP000183255">
    <property type="component" value="Unassembled WGS sequence"/>
</dbReference>
<proteinExistence type="inferred from homology"/>
<feature type="transmembrane region" description="Helical" evidence="8">
    <location>
        <begin position="32"/>
        <end position="49"/>
    </location>
</feature>
<evidence type="ECO:0000313" key="9">
    <source>
        <dbReference type="EMBL" id="SDI73939.1"/>
    </source>
</evidence>
<keyword evidence="3" id="KW-0050">Antiport</keyword>
<dbReference type="PANTHER" id="PTHR34584">
    <property type="entry name" value="NA(+)/H(+) ANTIPORTER SUBUNIT E1"/>
    <property type="match status" value="1"/>
</dbReference>
<accession>A0A1G8N120</accession>
<evidence type="ECO:0000256" key="2">
    <source>
        <dbReference type="ARBA" id="ARBA00006228"/>
    </source>
</evidence>
<keyword evidence="7 8" id="KW-0472">Membrane</keyword>
<feature type="transmembrane region" description="Helical" evidence="8">
    <location>
        <begin position="70"/>
        <end position="93"/>
    </location>
</feature>
<evidence type="ECO:0000256" key="1">
    <source>
        <dbReference type="ARBA" id="ARBA00004651"/>
    </source>
</evidence>
<evidence type="ECO:0000256" key="6">
    <source>
        <dbReference type="ARBA" id="ARBA00022989"/>
    </source>
</evidence>
<reference evidence="9 10" key="1">
    <citation type="submission" date="2016-10" db="EMBL/GenBank/DDBJ databases">
        <authorList>
            <person name="de Groot N.N."/>
        </authorList>
    </citation>
    <scope>NUCLEOTIDE SEQUENCE [LARGE SCALE GENOMIC DNA]</scope>
    <source>
        <strain evidence="9 10">CGMCC 1.5058</strain>
    </source>
</reference>
<dbReference type="GO" id="GO:0005886">
    <property type="term" value="C:plasma membrane"/>
    <property type="evidence" value="ECO:0007669"/>
    <property type="project" value="UniProtKB-SubCell"/>
</dbReference>
<comment type="subcellular location">
    <subcellularLocation>
        <location evidence="1">Cell membrane</location>
        <topology evidence="1">Multi-pass membrane protein</topology>
    </subcellularLocation>
</comment>
<keyword evidence="3" id="KW-0813">Transport</keyword>
<dbReference type="Pfam" id="PF01899">
    <property type="entry name" value="MNHE"/>
    <property type="match status" value="1"/>
</dbReference>
<keyword evidence="5 8" id="KW-0812">Transmembrane</keyword>
<feature type="transmembrane region" description="Helical" evidence="8">
    <location>
        <begin position="7"/>
        <end position="26"/>
    </location>
</feature>
<dbReference type="EMBL" id="FNDZ01000004">
    <property type="protein sequence ID" value="SDI73939.1"/>
    <property type="molecule type" value="Genomic_DNA"/>
</dbReference>
<dbReference type="GO" id="GO:0008324">
    <property type="term" value="F:monoatomic cation transmembrane transporter activity"/>
    <property type="evidence" value="ECO:0007669"/>
    <property type="project" value="InterPro"/>
</dbReference>
<name>A0A1G8N120_9CLOT</name>
<evidence type="ECO:0000256" key="5">
    <source>
        <dbReference type="ARBA" id="ARBA00022692"/>
    </source>
</evidence>
<dbReference type="RefSeq" id="WP_051651596.1">
    <property type="nucleotide sequence ID" value="NZ_FNDZ01000004.1"/>
</dbReference>
<organism evidence="9 10">
    <name type="scientific">Proteiniclasticum ruminis</name>
    <dbReference type="NCBI Taxonomy" id="398199"/>
    <lineage>
        <taxon>Bacteria</taxon>
        <taxon>Bacillati</taxon>
        <taxon>Bacillota</taxon>
        <taxon>Clostridia</taxon>
        <taxon>Eubacteriales</taxon>
        <taxon>Clostridiaceae</taxon>
        <taxon>Proteiniclasticum</taxon>
    </lineage>
</organism>